<dbReference type="Pfam" id="PF09371">
    <property type="entry name" value="Tex_N"/>
    <property type="match status" value="1"/>
</dbReference>
<dbReference type="InterPro" id="IPR012337">
    <property type="entry name" value="RNaseH-like_sf"/>
</dbReference>
<dbReference type="InterPro" id="IPR006641">
    <property type="entry name" value="YqgF/RNaseH-like_dom"/>
</dbReference>
<dbReference type="SUPFAM" id="SSF50249">
    <property type="entry name" value="Nucleic acid-binding proteins"/>
    <property type="match status" value="1"/>
</dbReference>
<dbReference type="SUPFAM" id="SSF47781">
    <property type="entry name" value="RuvA domain 2-like"/>
    <property type="match status" value="2"/>
</dbReference>
<dbReference type="GO" id="GO:0003729">
    <property type="term" value="F:mRNA binding"/>
    <property type="evidence" value="ECO:0007669"/>
    <property type="project" value="UniProtKB-ARBA"/>
</dbReference>
<dbReference type="GO" id="GO:0005737">
    <property type="term" value="C:cytoplasm"/>
    <property type="evidence" value="ECO:0007669"/>
    <property type="project" value="UniProtKB-ARBA"/>
</dbReference>
<dbReference type="SUPFAM" id="SSF158832">
    <property type="entry name" value="Tex N-terminal region-like"/>
    <property type="match status" value="1"/>
</dbReference>
<dbReference type="InterPro" id="IPR023319">
    <property type="entry name" value="Tex-like_HTH_dom_sf"/>
</dbReference>
<dbReference type="SUPFAM" id="SSF53098">
    <property type="entry name" value="Ribonuclease H-like"/>
    <property type="match status" value="1"/>
</dbReference>
<dbReference type="InterPro" id="IPR003029">
    <property type="entry name" value="S1_domain"/>
</dbReference>
<dbReference type="InterPro" id="IPR010994">
    <property type="entry name" value="RuvA_2-like"/>
</dbReference>
<dbReference type="InterPro" id="IPR037027">
    <property type="entry name" value="YqgF/RNaseH-like_dom_sf"/>
</dbReference>
<dbReference type="CDD" id="cd05685">
    <property type="entry name" value="S1_Tex"/>
    <property type="match status" value="1"/>
</dbReference>
<name>B8D058_HALOH</name>
<dbReference type="OrthoDB" id="9804714at2"/>
<dbReference type="Gene3D" id="1.10.150.310">
    <property type="entry name" value="Tex RuvX-like domain-like"/>
    <property type="match status" value="1"/>
</dbReference>
<dbReference type="AlphaFoldDB" id="B8D058"/>
<dbReference type="Gene3D" id="1.10.3500.10">
    <property type="entry name" value="Tex N-terminal region-like"/>
    <property type="match status" value="1"/>
</dbReference>
<evidence type="ECO:0000313" key="3">
    <source>
        <dbReference type="Proteomes" id="UP000000719"/>
    </source>
</evidence>
<dbReference type="PRINTS" id="PR00681">
    <property type="entry name" value="RIBOSOMALS1"/>
</dbReference>
<dbReference type="EMBL" id="CP001098">
    <property type="protein sequence ID" value="ACL68812.1"/>
    <property type="molecule type" value="Genomic_DNA"/>
</dbReference>
<evidence type="ECO:0000259" key="1">
    <source>
        <dbReference type="PROSITE" id="PS50126"/>
    </source>
</evidence>
<feature type="domain" description="S1 motif" evidence="1">
    <location>
        <begin position="652"/>
        <end position="721"/>
    </location>
</feature>
<dbReference type="SMART" id="SM00316">
    <property type="entry name" value="S1"/>
    <property type="match status" value="1"/>
</dbReference>
<dbReference type="Gene3D" id="2.40.50.140">
    <property type="entry name" value="Nucleic acid-binding proteins"/>
    <property type="match status" value="1"/>
</dbReference>
<dbReference type="FunFam" id="1.10.10.650:FF:000001">
    <property type="entry name" value="S1 RNA-binding domain 1"/>
    <property type="match status" value="1"/>
</dbReference>
<dbReference type="FunFam" id="2.40.50.140:FF:000051">
    <property type="entry name" value="RNA-binding transcriptional accessory protein"/>
    <property type="match status" value="1"/>
</dbReference>
<dbReference type="SMART" id="SM00732">
    <property type="entry name" value="YqgFc"/>
    <property type="match status" value="1"/>
</dbReference>
<protein>
    <submittedName>
        <fullName evidence="2">RNA binding S1 domain protein</fullName>
    </submittedName>
</protein>
<dbReference type="InterPro" id="IPR032639">
    <property type="entry name" value="Tex_YqgF"/>
</dbReference>
<dbReference type="PANTHER" id="PTHR10724">
    <property type="entry name" value="30S RIBOSOMAL PROTEIN S1"/>
    <property type="match status" value="1"/>
</dbReference>
<gene>
    <name evidence="2" type="ordered locus">Hore_00510</name>
</gene>
<dbReference type="FunFam" id="3.30.420.140:FF:000001">
    <property type="entry name" value="RNA-binding transcriptional accessory protein"/>
    <property type="match status" value="1"/>
</dbReference>
<dbReference type="RefSeq" id="WP_012635011.1">
    <property type="nucleotide sequence ID" value="NC_011899.1"/>
</dbReference>
<dbReference type="HOGENOM" id="CLU_009833_0_2_9"/>
<dbReference type="GO" id="GO:0006139">
    <property type="term" value="P:nucleobase-containing compound metabolic process"/>
    <property type="evidence" value="ECO:0007669"/>
    <property type="project" value="InterPro"/>
</dbReference>
<sequence>MNQRIIGQISKELKLKTNQVKGTVKLLDEGNTVPFIARYRKEVTGGLDEAQIRTIEERLEYLRSLQKRKEEVIRLIEEQGKLTPELEEKIKKASILQEVEDLYRPYKQKRRTRATRAKEKGLEPLAKLMWTQELTSGNPEDIGKEYINPEVELESIEDVYQGARDIIAEWVSDDAGIRKEIRKITFKQGVIQSTCKDSETDDEGKYEMYYDYREPVSKIPPHRVLAINRGEKDEVLQVKVLAPEEDIIELIKDRVVNNPESIFYNDIIEAIKDGYKRLIAPSIEREVRNSLTEKAEEHAINIFSKNLRNLLLQPPLRGHTVMGIDPAYRTGCKVCVVDPTGRLLDTATIYPHPPQSRTGEAKKVVKGLINEYQVTTIAIGNGTASRETEFMVADIIKELKNTQVNYVIVNEAGASVYSASKLARKEFPELDVAMRGAISIARRLQDPLAELVKIDPKSIGVGLYQHDVNQKNLEKSLGNVVESAVNYVGVDLNTASPSLLKYVAGINSRVASNIVKYREENGKFETRDELLKVKGLGKKTFTQAAGFLRIPDGTNPLDNTPIHPESYQAAKGLLQDVGFKLLDITDKEKLKEVREELDSINIKSRAEKLETGIPTLKDIVDALKKPGRDPRDELPKPIFRSDVLKMEDLEAGMLLQGTVRNVVDFGAFVDIGVKVDGLVHISEMSHDYVDDPLKVVQVGDTVKVKILEVDERRNRISLSMKL</sequence>
<organism evidence="2 3">
    <name type="scientific">Halothermothrix orenii (strain H 168 / OCM 544 / DSM 9562)</name>
    <dbReference type="NCBI Taxonomy" id="373903"/>
    <lineage>
        <taxon>Bacteria</taxon>
        <taxon>Bacillati</taxon>
        <taxon>Bacillota</taxon>
        <taxon>Clostridia</taxon>
        <taxon>Halanaerobiales</taxon>
        <taxon>Halothermotrichaceae</taxon>
        <taxon>Halothermothrix</taxon>
    </lineage>
</organism>
<dbReference type="InterPro" id="IPR041692">
    <property type="entry name" value="HHH_9"/>
</dbReference>
<dbReference type="Pfam" id="PF00575">
    <property type="entry name" value="S1"/>
    <property type="match status" value="1"/>
</dbReference>
<dbReference type="InterPro" id="IPR035104">
    <property type="entry name" value="Ribosomal_protein_S1-like"/>
</dbReference>
<dbReference type="STRING" id="373903.Hore_00510"/>
<dbReference type="FunFam" id="1.10.150.310:FF:000001">
    <property type="entry name" value="RNA-binding transcriptional accessory protein"/>
    <property type="match status" value="1"/>
</dbReference>
<dbReference type="InterPro" id="IPR055179">
    <property type="entry name" value="Tex-like_central_region"/>
</dbReference>
<dbReference type="InterPro" id="IPR023323">
    <property type="entry name" value="Tex-like_dom_sf"/>
</dbReference>
<dbReference type="GO" id="GO:0006412">
    <property type="term" value="P:translation"/>
    <property type="evidence" value="ECO:0007669"/>
    <property type="project" value="TreeGrafter"/>
</dbReference>
<dbReference type="Pfam" id="PF12836">
    <property type="entry name" value="HHH_3"/>
    <property type="match status" value="1"/>
</dbReference>
<dbReference type="Gene3D" id="3.30.420.140">
    <property type="entry name" value="YqgF/RNase H-like domain"/>
    <property type="match status" value="1"/>
</dbReference>
<reference evidence="2 3" key="1">
    <citation type="journal article" date="2009" name="PLoS ONE">
        <title>Genome analysis of the anaerobic thermohalophilic bacterium Halothermothrix orenii.</title>
        <authorList>
            <person name="Mavromatis K."/>
            <person name="Ivanova N."/>
            <person name="Anderson I."/>
            <person name="Lykidis A."/>
            <person name="Hooper S.D."/>
            <person name="Sun H."/>
            <person name="Kunin V."/>
            <person name="Lapidus A."/>
            <person name="Hugenholtz P."/>
            <person name="Patel B."/>
            <person name="Kyrpides N.C."/>
        </authorList>
    </citation>
    <scope>NUCLEOTIDE SEQUENCE [LARGE SCALE GENOMIC DNA]</scope>
    <source>
        <strain evidence="3">H 168 / OCM 544 / DSM 9562</strain>
    </source>
</reference>
<dbReference type="InterPro" id="IPR012340">
    <property type="entry name" value="NA-bd_OB-fold"/>
</dbReference>
<dbReference type="PANTHER" id="PTHR10724:SF10">
    <property type="entry name" value="S1 RNA-BINDING DOMAIN-CONTAINING PROTEIN 1"/>
    <property type="match status" value="1"/>
</dbReference>
<proteinExistence type="predicted"/>
<dbReference type="KEGG" id="hor:Hore_00510"/>
<dbReference type="Pfam" id="PF17674">
    <property type="entry name" value="HHH_9"/>
    <property type="match status" value="1"/>
</dbReference>
<dbReference type="InterPro" id="IPR018974">
    <property type="entry name" value="Tex-like_N"/>
</dbReference>
<accession>B8D058</accession>
<dbReference type="Pfam" id="PF22706">
    <property type="entry name" value="Tex_central_region"/>
    <property type="match status" value="1"/>
</dbReference>
<keyword evidence="3" id="KW-1185">Reference proteome</keyword>
<dbReference type="eggNOG" id="COG2183">
    <property type="taxonomic scope" value="Bacteria"/>
</dbReference>
<dbReference type="InterPro" id="IPR044146">
    <property type="entry name" value="S1_Tex"/>
</dbReference>
<dbReference type="InterPro" id="IPR050437">
    <property type="entry name" value="Ribos_protein_bS1-like"/>
</dbReference>
<dbReference type="GO" id="GO:0003735">
    <property type="term" value="F:structural constituent of ribosome"/>
    <property type="evidence" value="ECO:0007669"/>
    <property type="project" value="TreeGrafter"/>
</dbReference>
<evidence type="ECO:0000313" key="2">
    <source>
        <dbReference type="EMBL" id="ACL68812.1"/>
    </source>
</evidence>
<dbReference type="Pfam" id="PF16921">
    <property type="entry name" value="Tex_YqgF"/>
    <property type="match status" value="1"/>
</dbReference>
<dbReference type="Gene3D" id="1.10.10.650">
    <property type="entry name" value="RuvA domain 2-like"/>
    <property type="match status" value="1"/>
</dbReference>
<dbReference type="PROSITE" id="PS50126">
    <property type="entry name" value="S1"/>
    <property type="match status" value="1"/>
</dbReference>
<dbReference type="Proteomes" id="UP000000719">
    <property type="component" value="Chromosome"/>
</dbReference>